<dbReference type="EMBL" id="QGGU01000004">
    <property type="protein sequence ID" value="PWK52853.1"/>
    <property type="molecule type" value="Genomic_DNA"/>
</dbReference>
<name>A0A316FWU0_9GAMM</name>
<dbReference type="AlphaFoldDB" id="A0A316FWU0"/>
<evidence type="ECO:0000259" key="1">
    <source>
        <dbReference type="SMART" id="SM00382"/>
    </source>
</evidence>
<sequence length="282" mass="32164">MTATINTKNERIREIQEATWIGYTQANQILDNLEDLLEHPKVHRMPNALIIGETNNGKSTIVNRFIKRHPAIFDEREDFVELPILSIEMPPEANQDSIYISILHELQSPYSYYSKKEQKASQVIGVMKNYGIKMLIIDEFNNLLDNTLLKQAQVLNTIKYLGNQLQIPIVAVGTKEAHRAILSSSQLANRFDPHVLPKWTLSTDYLRLLKSFEEALNLDSQSNLASKEMAIQILNMSEGWIGEISMLLKKAAIVAAKKGSNIVTLDILKKLQWKSPTERRRV</sequence>
<dbReference type="SMART" id="SM00382">
    <property type="entry name" value="AAA"/>
    <property type="match status" value="1"/>
</dbReference>
<dbReference type="InterPro" id="IPR003593">
    <property type="entry name" value="AAA+_ATPase"/>
</dbReference>
<dbReference type="Gene3D" id="3.40.50.300">
    <property type="entry name" value="P-loop containing nucleotide triphosphate hydrolases"/>
    <property type="match status" value="1"/>
</dbReference>
<dbReference type="InterPro" id="IPR008868">
    <property type="entry name" value="TniB"/>
</dbReference>
<proteinExistence type="predicted"/>
<accession>A0A316FWU0</accession>
<reference evidence="2 3" key="1">
    <citation type="submission" date="2018-05" db="EMBL/GenBank/DDBJ databases">
        <title>Genomic Encyclopedia of Type Strains, Phase IV (KMG-IV): sequencing the most valuable type-strain genomes for metagenomic binning, comparative biology and taxonomic classification.</title>
        <authorList>
            <person name="Goeker M."/>
        </authorList>
    </citation>
    <scope>NUCLEOTIDE SEQUENCE [LARGE SCALE GENOMIC DNA]</scope>
    <source>
        <strain evidence="2 3">DSM 25350</strain>
    </source>
</reference>
<organism evidence="2 3">
    <name type="scientific">Pleionea mediterranea</name>
    <dbReference type="NCBI Taxonomy" id="523701"/>
    <lineage>
        <taxon>Bacteria</taxon>
        <taxon>Pseudomonadati</taxon>
        <taxon>Pseudomonadota</taxon>
        <taxon>Gammaproteobacteria</taxon>
        <taxon>Oceanospirillales</taxon>
        <taxon>Pleioneaceae</taxon>
        <taxon>Pleionea</taxon>
    </lineage>
</organism>
<protein>
    <submittedName>
        <fullName evidence="2">TniB protein</fullName>
    </submittedName>
</protein>
<dbReference type="RefSeq" id="WP_245411402.1">
    <property type="nucleotide sequence ID" value="NZ_QGGU01000004.1"/>
</dbReference>
<dbReference type="InterPro" id="IPR052026">
    <property type="entry name" value="ExeA_AAA_ATPase_DNA-bind"/>
</dbReference>
<dbReference type="InterPro" id="IPR027417">
    <property type="entry name" value="P-loop_NTPase"/>
</dbReference>
<comment type="caution">
    <text evidence="2">The sequence shown here is derived from an EMBL/GenBank/DDBJ whole genome shotgun (WGS) entry which is preliminary data.</text>
</comment>
<evidence type="ECO:0000313" key="2">
    <source>
        <dbReference type="EMBL" id="PWK52853.1"/>
    </source>
</evidence>
<dbReference type="SUPFAM" id="SSF52540">
    <property type="entry name" value="P-loop containing nucleoside triphosphate hydrolases"/>
    <property type="match status" value="1"/>
</dbReference>
<dbReference type="Pfam" id="PF05621">
    <property type="entry name" value="TniB"/>
    <property type="match status" value="1"/>
</dbReference>
<dbReference type="Proteomes" id="UP000245790">
    <property type="component" value="Unassembled WGS sequence"/>
</dbReference>
<gene>
    <name evidence="2" type="ORF">C8D97_10471</name>
</gene>
<dbReference type="PANTHER" id="PTHR35894">
    <property type="entry name" value="GENERAL SECRETION PATHWAY PROTEIN A-RELATED"/>
    <property type="match status" value="1"/>
</dbReference>
<feature type="domain" description="AAA+ ATPase" evidence="1">
    <location>
        <begin position="44"/>
        <end position="201"/>
    </location>
</feature>
<dbReference type="PANTHER" id="PTHR35894:SF1">
    <property type="entry name" value="PHOSPHORIBULOKINASE _ URIDINE KINASE FAMILY"/>
    <property type="match status" value="1"/>
</dbReference>
<evidence type="ECO:0000313" key="3">
    <source>
        <dbReference type="Proteomes" id="UP000245790"/>
    </source>
</evidence>
<keyword evidence="3" id="KW-1185">Reference proteome</keyword>